<dbReference type="STRING" id="1160497.A0A1L9VSX6"/>
<dbReference type="EMBL" id="KV878891">
    <property type="protein sequence ID" value="OJJ87009.1"/>
    <property type="molecule type" value="Genomic_DNA"/>
</dbReference>
<dbReference type="Proteomes" id="UP000184300">
    <property type="component" value="Unassembled WGS sequence"/>
</dbReference>
<dbReference type="OrthoDB" id="4472346at2759"/>
<gene>
    <name evidence="1" type="ORF">ASPGLDRAFT_32746</name>
</gene>
<dbReference type="PANTHER" id="PTHR33266:SF1">
    <property type="entry name" value="F-BOX DOMAIN-CONTAINING PROTEIN"/>
    <property type="match status" value="1"/>
</dbReference>
<name>A0A1L9VSX6_ASPGL</name>
<reference evidence="2" key="1">
    <citation type="journal article" date="2017" name="Genome Biol.">
        <title>Comparative genomics reveals high biological diversity and specific adaptations in the industrially and medically important fungal genus Aspergillus.</title>
        <authorList>
            <person name="de Vries R.P."/>
            <person name="Riley R."/>
            <person name="Wiebenga A."/>
            <person name="Aguilar-Osorio G."/>
            <person name="Amillis S."/>
            <person name="Uchima C.A."/>
            <person name="Anderluh G."/>
            <person name="Asadollahi M."/>
            <person name="Askin M."/>
            <person name="Barry K."/>
            <person name="Battaglia E."/>
            <person name="Bayram O."/>
            <person name="Benocci T."/>
            <person name="Braus-Stromeyer S.A."/>
            <person name="Caldana C."/>
            <person name="Canovas D."/>
            <person name="Cerqueira G.C."/>
            <person name="Chen F."/>
            <person name="Chen W."/>
            <person name="Choi C."/>
            <person name="Clum A."/>
            <person name="Dos Santos R.A."/>
            <person name="Damasio A.R."/>
            <person name="Diallinas G."/>
            <person name="Emri T."/>
            <person name="Fekete E."/>
            <person name="Flipphi M."/>
            <person name="Freyberg S."/>
            <person name="Gallo A."/>
            <person name="Gournas C."/>
            <person name="Habgood R."/>
            <person name="Hainaut M."/>
            <person name="Harispe M.L."/>
            <person name="Henrissat B."/>
            <person name="Hilden K.S."/>
            <person name="Hope R."/>
            <person name="Hossain A."/>
            <person name="Karabika E."/>
            <person name="Karaffa L."/>
            <person name="Karanyi Z."/>
            <person name="Krasevec N."/>
            <person name="Kuo A."/>
            <person name="Kusch H."/>
            <person name="LaButti K."/>
            <person name="Lagendijk E.L."/>
            <person name="Lapidus A."/>
            <person name="Levasseur A."/>
            <person name="Lindquist E."/>
            <person name="Lipzen A."/>
            <person name="Logrieco A.F."/>
            <person name="MacCabe A."/>
            <person name="Maekelae M.R."/>
            <person name="Malavazi I."/>
            <person name="Melin P."/>
            <person name="Meyer V."/>
            <person name="Mielnichuk N."/>
            <person name="Miskei M."/>
            <person name="Molnar A.P."/>
            <person name="Mule G."/>
            <person name="Ngan C.Y."/>
            <person name="Orejas M."/>
            <person name="Orosz E."/>
            <person name="Ouedraogo J.P."/>
            <person name="Overkamp K.M."/>
            <person name="Park H.-S."/>
            <person name="Perrone G."/>
            <person name="Piumi F."/>
            <person name="Punt P.J."/>
            <person name="Ram A.F."/>
            <person name="Ramon A."/>
            <person name="Rauscher S."/>
            <person name="Record E."/>
            <person name="Riano-Pachon D.M."/>
            <person name="Robert V."/>
            <person name="Roehrig J."/>
            <person name="Ruller R."/>
            <person name="Salamov A."/>
            <person name="Salih N.S."/>
            <person name="Samson R.A."/>
            <person name="Sandor E."/>
            <person name="Sanguinetti M."/>
            <person name="Schuetze T."/>
            <person name="Sepcic K."/>
            <person name="Shelest E."/>
            <person name="Sherlock G."/>
            <person name="Sophianopoulou V."/>
            <person name="Squina F.M."/>
            <person name="Sun H."/>
            <person name="Susca A."/>
            <person name="Todd R.B."/>
            <person name="Tsang A."/>
            <person name="Unkles S.E."/>
            <person name="van de Wiele N."/>
            <person name="van Rossen-Uffink D."/>
            <person name="Oliveira J.V."/>
            <person name="Vesth T.C."/>
            <person name="Visser J."/>
            <person name="Yu J.-H."/>
            <person name="Zhou M."/>
            <person name="Andersen M.R."/>
            <person name="Archer D.B."/>
            <person name="Baker S.E."/>
            <person name="Benoit I."/>
            <person name="Brakhage A.A."/>
            <person name="Braus G.H."/>
            <person name="Fischer R."/>
            <person name="Frisvad J.C."/>
            <person name="Goldman G.H."/>
            <person name="Houbraken J."/>
            <person name="Oakley B."/>
            <person name="Pocsi I."/>
            <person name="Scazzocchio C."/>
            <person name="Seiboth B."/>
            <person name="vanKuyk P.A."/>
            <person name="Wortman J."/>
            <person name="Dyer P.S."/>
            <person name="Grigoriev I.V."/>
        </authorList>
    </citation>
    <scope>NUCLEOTIDE SEQUENCE [LARGE SCALE GENOMIC DNA]</scope>
    <source>
        <strain evidence="2">CBS 516.65</strain>
    </source>
</reference>
<keyword evidence="2" id="KW-1185">Reference proteome</keyword>
<sequence length="338" mass="38673">MKSTTDDNMIYTWIQLKRIHHFLHDTQDWNYADLLSRLLPRKNVQYGPLERAFHTEAEERLTADGHRQSDAVCEKLLQYSNSYDPNEHAAPYASIIGPSGKSFIIQQLAVHHGIYVVYANLAHKHSNAYPRRSKIADRFPKDGYRWKLEQFWECYIVTSLADIEACRTAGITPAGFYNLQTKRPYYSYQKEFTDRVMSLIKIWPSLYGSKFTRQAKVQVILSSRVDHAKALLRRWRLELESNGDNCSIPGFQGGDTKPKALICINEAHELFDNDSSFNFHGFRGAIRQHDLPRDLSSTVPQDGAFGVLIGTDYSMEERATAAIGVEKKLFPPIAIPTI</sequence>
<evidence type="ECO:0000313" key="2">
    <source>
        <dbReference type="Proteomes" id="UP000184300"/>
    </source>
</evidence>
<protein>
    <submittedName>
        <fullName evidence="1">Uncharacterized protein</fullName>
    </submittedName>
</protein>
<dbReference type="VEuPathDB" id="FungiDB:ASPGLDRAFT_32746"/>
<evidence type="ECO:0000313" key="1">
    <source>
        <dbReference type="EMBL" id="OJJ87009.1"/>
    </source>
</evidence>
<dbReference type="RefSeq" id="XP_022403698.1">
    <property type="nucleotide sequence ID" value="XM_022544216.1"/>
</dbReference>
<dbReference type="AlphaFoldDB" id="A0A1L9VSX6"/>
<dbReference type="PANTHER" id="PTHR33266">
    <property type="entry name" value="CHROMOSOME 15, WHOLE GENOME SHOTGUN SEQUENCE"/>
    <property type="match status" value="1"/>
</dbReference>
<dbReference type="GeneID" id="34460477"/>
<proteinExistence type="predicted"/>
<organism evidence="1 2">
    <name type="scientific">Aspergillus glaucus CBS 516.65</name>
    <dbReference type="NCBI Taxonomy" id="1160497"/>
    <lineage>
        <taxon>Eukaryota</taxon>
        <taxon>Fungi</taxon>
        <taxon>Dikarya</taxon>
        <taxon>Ascomycota</taxon>
        <taxon>Pezizomycotina</taxon>
        <taxon>Eurotiomycetes</taxon>
        <taxon>Eurotiomycetidae</taxon>
        <taxon>Eurotiales</taxon>
        <taxon>Aspergillaceae</taxon>
        <taxon>Aspergillus</taxon>
        <taxon>Aspergillus subgen. Aspergillus</taxon>
    </lineage>
</organism>
<accession>A0A1L9VSX6</accession>